<gene>
    <name evidence="8" type="primary">CFAP300</name>
</gene>
<evidence type="ECO:0000256" key="2">
    <source>
        <dbReference type="ARBA" id="ARBA00004430"/>
    </source>
</evidence>
<dbReference type="InterPro" id="IPR029416">
    <property type="entry name" value="CFAP300"/>
</dbReference>
<evidence type="ECO:0000256" key="5">
    <source>
        <dbReference type="ARBA" id="ARBA00022490"/>
    </source>
</evidence>
<keyword evidence="7" id="KW-0966">Cell projection</keyword>
<dbReference type="Pfam" id="PF14926">
    <property type="entry name" value="CFAP300"/>
    <property type="match status" value="1"/>
</dbReference>
<comment type="similarity">
    <text evidence="3">Belongs to the CFAP300 family.</text>
</comment>
<dbReference type="AlphaFoldDB" id="A0A8C5QDG6"/>
<evidence type="ECO:0000313" key="8">
    <source>
        <dbReference type="Ensembl" id="ENSLLEP00000035909.1"/>
    </source>
</evidence>
<keyword evidence="6" id="KW-0206">Cytoskeleton</keyword>
<dbReference type="Ensembl" id="ENSLLET00000037283.1">
    <property type="protein sequence ID" value="ENSLLEP00000035909.1"/>
    <property type="gene ID" value="ENSLLEG00000022743.1"/>
</dbReference>
<reference evidence="8" key="1">
    <citation type="submission" date="2025-08" db="UniProtKB">
        <authorList>
            <consortium name="Ensembl"/>
        </authorList>
    </citation>
    <scope>IDENTIFICATION</scope>
</reference>
<dbReference type="Proteomes" id="UP000694569">
    <property type="component" value="Unplaced"/>
</dbReference>
<keyword evidence="9" id="KW-1185">Reference proteome</keyword>
<dbReference type="OrthoDB" id="10259249at2759"/>
<sequence>MDSWIPRIRIFLARCLDSNPITAAISSSTGFLKSSSANCETNWAAFTSCRSMNNRLLAQAFRYDQYFQPYQKNDFVLSFFQDPNVTSQLKVISASSGQWKTLDTEVKKIEAKQIPCNRLSMSLFDPLNNEGIVRESGHISKCLDEYVDDFVISDELRKVLLQEAFDKYDIFSPSDREEFLFLLFKHLCLGGSLCQFEDTIDPYVETTKSIYKDLLSVKKHPETKEISILSSVFRVTAYDDQGICYPSATPHEQTFAYLIVDPMKRHINVLYHCFGAGAF</sequence>
<name>A0A8C5QDG6_9ANUR</name>
<dbReference type="PANTHER" id="PTHR31078">
    <property type="entry name" value="CILIA- AND FLAGELLA-ASSOCIATED PROTEIN 300"/>
    <property type="match status" value="1"/>
</dbReference>
<protein>
    <recommendedName>
        <fullName evidence="4">Cilia- and flagella-associated protein 300</fullName>
    </recommendedName>
</protein>
<dbReference type="GeneTree" id="ENSGT00510000047559"/>
<dbReference type="GO" id="GO:0005930">
    <property type="term" value="C:axoneme"/>
    <property type="evidence" value="ECO:0007669"/>
    <property type="project" value="UniProtKB-SubCell"/>
</dbReference>
<evidence type="ECO:0000256" key="4">
    <source>
        <dbReference type="ARBA" id="ARBA00022174"/>
    </source>
</evidence>
<keyword evidence="5" id="KW-0963">Cytoplasm</keyword>
<evidence type="ECO:0000256" key="6">
    <source>
        <dbReference type="ARBA" id="ARBA00023212"/>
    </source>
</evidence>
<evidence type="ECO:0000313" key="9">
    <source>
        <dbReference type="Proteomes" id="UP000694569"/>
    </source>
</evidence>
<evidence type="ECO:0000256" key="1">
    <source>
        <dbReference type="ARBA" id="ARBA00002404"/>
    </source>
</evidence>
<comment type="subcellular location">
    <subcellularLocation>
        <location evidence="2">Cytoplasm</location>
        <location evidence="2">Cytoskeleton</location>
        <location evidence="2">Cilium axoneme</location>
    </subcellularLocation>
</comment>
<reference evidence="8" key="2">
    <citation type="submission" date="2025-09" db="UniProtKB">
        <authorList>
            <consortium name="Ensembl"/>
        </authorList>
    </citation>
    <scope>IDENTIFICATION</scope>
</reference>
<dbReference type="PANTHER" id="PTHR31078:SF1">
    <property type="entry name" value="CILIA- AND FLAGELLA-ASSOCIATED PROTEIN 300"/>
    <property type="match status" value="1"/>
</dbReference>
<proteinExistence type="inferred from homology"/>
<accession>A0A8C5QDG6</accession>
<comment type="function">
    <text evidence="1">Cilium- and flagellum-specific protein that plays a role in axonemal structure organization and motility. May play a role in outer and inner dynein arm assembly.</text>
</comment>
<evidence type="ECO:0000256" key="3">
    <source>
        <dbReference type="ARBA" id="ARBA00009205"/>
    </source>
</evidence>
<evidence type="ECO:0000256" key="7">
    <source>
        <dbReference type="ARBA" id="ARBA00023273"/>
    </source>
</evidence>
<organism evidence="8 9">
    <name type="scientific">Leptobrachium leishanense</name>
    <name type="common">Leishan spiny toad</name>
    <dbReference type="NCBI Taxonomy" id="445787"/>
    <lineage>
        <taxon>Eukaryota</taxon>
        <taxon>Metazoa</taxon>
        <taxon>Chordata</taxon>
        <taxon>Craniata</taxon>
        <taxon>Vertebrata</taxon>
        <taxon>Euteleostomi</taxon>
        <taxon>Amphibia</taxon>
        <taxon>Batrachia</taxon>
        <taxon>Anura</taxon>
        <taxon>Pelobatoidea</taxon>
        <taxon>Megophryidae</taxon>
        <taxon>Leptobrachium</taxon>
    </lineage>
</organism>